<feature type="compositionally biased region" description="Low complexity" evidence="1">
    <location>
        <begin position="218"/>
        <end position="229"/>
    </location>
</feature>
<dbReference type="PANTHER" id="PTHR46467">
    <property type="entry name" value="TETHER CONTAINING UBX DOMAIN FOR GLUT4"/>
    <property type="match status" value="1"/>
</dbReference>
<feature type="domain" description="TUG ubiquitin-like" evidence="2">
    <location>
        <begin position="8"/>
        <end position="71"/>
    </location>
</feature>
<dbReference type="CDD" id="cd16105">
    <property type="entry name" value="Ubl_ASPSCR1_like"/>
    <property type="match status" value="1"/>
</dbReference>
<organism evidence="3 4">
    <name type="scientific">Purpureocillium lavendulum</name>
    <dbReference type="NCBI Taxonomy" id="1247861"/>
    <lineage>
        <taxon>Eukaryota</taxon>
        <taxon>Fungi</taxon>
        <taxon>Dikarya</taxon>
        <taxon>Ascomycota</taxon>
        <taxon>Pezizomycotina</taxon>
        <taxon>Sordariomycetes</taxon>
        <taxon>Hypocreomycetidae</taxon>
        <taxon>Hypocreales</taxon>
        <taxon>Ophiocordycipitaceae</taxon>
        <taxon>Purpureocillium</taxon>
    </lineage>
</organism>
<dbReference type="GO" id="GO:0005634">
    <property type="term" value="C:nucleus"/>
    <property type="evidence" value="ECO:0007669"/>
    <property type="project" value="TreeGrafter"/>
</dbReference>
<dbReference type="GO" id="GO:0006886">
    <property type="term" value="P:intracellular protein transport"/>
    <property type="evidence" value="ECO:0007669"/>
    <property type="project" value="TreeGrafter"/>
</dbReference>
<accession>A0AB34G617</accession>
<sequence>MSSHVVVIATDLRRTTVKVSPGTYLIDVLQEACAKLNLSSDKYLLKHKQKQVDLSVPFRTSGLLPGAKLELVVKSNTPSAVQIALQVPQPDAREIPGGRLIRKFPSDMALWQVLRQFESGDASAGRNINITARGVAVTAGSGAASGSGQLYYEMPVLNIMGRELATFQDFQKTLSQLGHNSGSVLVRLSYRKTDQTLFEAMEQISQFFKDTEEEKNEAGAAKDAAAQQETPEHKEDTPMRDVAAAQPPSSSIPTQSPPPQQQQLADSSTTTGQSTPQDLTPSSDSSQAKDPYQPVSVFLAPSGNVPAAALQTSVSESDFTPSIAHAQLHQARLLESSRNKRLLSDKELEDKAAAEEARVAAIKSVLVKVRFPDNTSTDWQVGPRETGAFLYEAVRHVMANAEHPFHLVLPGGKTVIQDDAGPKHTLIKGYKLSGRVLVNLVWDDVVPPQVRKQPFLKTAVAQQGQAVKVPEMPKAVDEGKAAHAQQPAKAERGEGSGEAGGGKKMPKWFKFGKK</sequence>
<dbReference type="InterPro" id="IPR029071">
    <property type="entry name" value="Ubiquitin-like_domsf"/>
</dbReference>
<feature type="compositionally biased region" description="Low complexity" evidence="1">
    <location>
        <begin position="243"/>
        <end position="254"/>
    </location>
</feature>
<feature type="region of interest" description="Disordered" evidence="1">
    <location>
        <begin position="211"/>
        <end position="291"/>
    </location>
</feature>
<dbReference type="Gene3D" id="3.10.20.90">
    <property type="entry name" value="Phosphatidylinositol 3-kinase Catalytic Subunit, Chain A, domain 1"/>
    <property type="match status" value="1"/>
</dbReference>
<evidence type="ECO:0000259" key="2">
    <source>
        <dbReference type="Pfam" id="PF11470"/>
    </source>
</evidence>
<feature type="compositionally biased region" description="Basic and acidic residues" evidence="1">
    <location>
        <begin position="230"/>
        <end position="239"/>
    </location>
</feature>
<evidence type="ECO:0000313" key="4">
    <source>
        <dbReference type="Proteomes" id="UP001163105"/>
    </source>
</evidence>
<dbReference type="PANTHER" id="PTHR46467:SF1">
    <property type="entry name" value="TETHER CONTAINING UBX DOMAIN FOR GLUT4"/>
    <property type="match status" value="1"/>
</dbReference>
<evidence type="ECO:0000313" key="3">
    <source>
        <dbReference type="EMBL" id="KAJ6445635.1"/>
    </source>
</evidence>
<reference evidence="3" key="1">
    <citation type="submission" date="2023-01" db="EMBL/GenBank/DDBJ databases">
        <title>The growth and conidiation of Purpureocillium lavendulum are regulated by nitrogen source and histone H3K14 acetylation.</title>
        <authorList>
            <person name="Tang P."/>
            <person name="Han J."/>
            <person name="Zhang C."/>
            <person name="Tang P."/>
            <person name="Qi F."/>
            <person name="Zhang K."/>
            <person name="Liang L."/>
        </authorList>
    </citation>
    <scope>NUCLEOTIDE SEQUENCE</scope>
    <source>
        <strain evidence="3">YMF1.00683</strain>
    </source>
</reference>
<gene>
    <name evidence="3" type="primary">ASPSCR1</name>
    <name evidence="3" type="ORF">O9K51_00396</name>
</gene>
<comment type="caution">
    <text evidence="3">The sequence shown here is derived from an EMBL/GenBank/DDBJ whole genome shotgun (WGS) entry which is preliminary data.</text>
</comment>
<dbReference type="Pfam" id="PF11470">
    <property type="entry name" value="TUG-UBL1"/>
    <property type="match status" value="1"/>
</dbReference>
<dbReference type="SUPFAM" id="SSF54236">
    <property type="entry name" value="Ubiquitin-like"/>
    <property type="match status" value="2"/>
</dbReference>
<feature type="compositionally biased region" description="Basic residues" evidence="1">
    <location>
        <begin position="504"/>
        <end position="514"/>
    </location>
</feature>
<dbReference type="GO" id="GO:0005737">
    <property type="term" value="C:cytoplasm"/>
    <property type="evidence" value="ECO:0007669"/>
    <property type="project" value="TreeGrafter"/>
</dbReference>
<name>A0AB34G617_9HYPO</name>
<dbReference type="AlphaFoldDB" id="A0AB34G617"/>
<keyword evidence="4" id="KW-1185">Reference proteome</keyword>
<proteinExistence type="predicted"/>
<dbReference type="Proteomes" id="UP001163105">
    <property type="component" value="Unassembled WGS sequence"/>
</dbReference>
<dbReference type="InterPro" id="IPR021569">
    <property type="entry name" value="TUG-UBL1"/>
</dbReference>
<dbReference type="GO" id="GO:0012506">
    <property type="term" value="C:vesicle membrane"/>
    <property type="evidence" value="ECO:0007669"/>
    <property type="project" value="TreeGrafter"/>
</dbReference>
<feature type="region of interest" description="Disordered" evidence="1">
    <location>
        <begin position="474"/>
        <end position="514"/>
    </location>
</feature>
<dbReference type="EMBL" id="JAQHRD010000001">
    <property type="protein sequence ID" value="KAJ6445635.1"/>
    <property type="molecule type" value="Genomic_DNA"/>
</dbReference>
<evidence type="ECO:0000256" key="1">
    <source>
        <dbReference type="SAM" id="MobiDB-lite"/>
    </source>
</evidence>
<feature type="compositionally biased region" description="Polar residues" evidence="1">
    <location>
        <begin position="269"/>
        <end position="288"/>
    </location>
</feature>
<protein>
    <submittedName>
        <fullName evidence="3">UBX domain-containingprotein</fullName>
    </submittedName>
</protein>